<protein>
    <submittedName>
        <fullName evidence="3">Mut7-C ubiquitin/RNAse domain-containing protein</fullName>
    </submittedName>
</protein>
<evidence type="ECO:0000259" key="2">
    <source>
        <dbReference type="Pfam" id="PF14451"/>
    </source>
</evidence>
<feature type="domain" description="Mut7-C RNAse" evidence="1">
    <location>
        <begin position="97"/>
        <end position="239"/>
    </location>
</feature>
<dbReference type="Pfam" id="PF14451">
    <property type="entry name" value="Ub-Mut7C"/>
    <property type="match status" value="1"/>
</dbReference>
<dbReference type="Proteomes" id="UP000502756">
    <property type="component" value="Chromosome"/>
</dbReference>
<proteinExistence type="predicted"/>
<dbReference type="PANTHER" id="PTHR39081:SF1">
    <property type="entry name" value="MUT7-C RNASE DOMAIN-CONTAINING PROTEIN"/>
    <property type="match status" value="1"/>
</dbReference>
<feature type="domain" description="Ubiquitin Mut7-C" evidence="2">
    <location>
        <begin position="1"/>
        <end position="80"/>
    </location>
</feature>
<evidence type="ECO:0000259" key="1">
    <source>
        <dbReference type="Pfam" id="PF01927"/>
    </source>
</evidence>
<evidence type="ECO:0000313" key="3">
    <source>
        <dbReference type="EMBL" id="QJW92309.1"/>
    </source>
</evidence>
<keyword evidence="4" id="KW-1185">Reference proteome</keyword>
<reference evidence="3 4" key="1">
    <citation type="submission" date="2020-05" db="EMBL/GenBank/DDBJ databases">
        <title>Genome sequencing of Spirosoma sp. TS118.</title>
        <authorList>
            <person name="Lee J.-H."/>
            <person name="Jeong S."/>
            <person name="Zhao L."/>
            <person name="Jung J.-H."/>
            <person name="Kim M.-K."/>
            <person name="Lim S."/>
        </authorList>
    </citation>
    <scope>NUCLEOTIDE SEQUENCE [LARGE SCALE GENOMIC DNA]</scope>
    <source>
        <strain evidence="3 4">TS118</strain>
    </source>
</reference>
<name>A0A6M5YE90_9BACT</name>
<gene>
    <name evidence="3" type="ORF">HNV11_10575</name>
</gene>
<dbReference type="InterPro" id="IPR016155">
    <property type="entry name" value="Mopterin_synth/thiamin_S_b"/>
</dbReference>
<evidence type="ECO:0000313" key="4">
    <source>
        <dbReference type="Proteomes" id="UP000502756"/>
    </source>
</evidence>
<dbReference type="KEGG" id="stae:HNV11_10575"/>
<dbReference type="InterPro" id="IPR002782">
    <property type="entry name" value="Mut7-C_RNAse_dom"/>
</dbReference>
<dbReference type="PANTHER" id="PTHR39081">
    <property type="entry name" value="MUT7-C DOMAIN-CONTAINING PROTEIN"/>
    <property type="match status" value="1"/>
</dbReference>
<dbReference type="Pfam" id="PF01927">
    <property type="entry name" value="Mut7-C"/>
    <property type="match status" value="1"/>
</dbReference>
<dbReference type="SUPFAM" id="SSF54285">
    <property type="entry name" value="MoaD/ThiS"/>
    <property type="match status" value="1"/>
</dbReference>
<dbReference type="EMBL" id="CP053435">
    <property type="protein sequence ID" value="QJW92309.1"/>
    <property type="molecule type" value="Genomic_DNA"/>
</dbReference>
<organism evidence="3 4">
    <name type="scientific">Spirosoma taeanense</name>
    <dbReference type="NCBI Taxonomy" id="2735870"/>
    <lineage>
        <taxon>Bacteria</taxon>
        <taxon>Pseudomonadati</taxon>
        <taxon>Bacteroidota</taxon>
        <taxon>Cytophagia</taxon>
        <taxon>Cytophagales</taxon>
        <taxon>Cytophagaceae</taxon>
        <taxon>Spirosoma</taxon>
    </lineage>
</organism>
<sequence length="250" mass="29208">MPMAMFRFYGELNDFLPNRRRYNAFSHTISGRVSVKDVIESLGVPHPEIGLLLVNSQSVDFSYLVQDTDFISVYPAFAQLDVKTVSRVQPEPLAEFRFVLDVHLGTLATYLRLFGFDTLYRNDYSDEELACISHTEGRMLLTRDRGLLMRSLVEYGYFVRHTNPKQQLVEILHRFRLTAETRPFERCLTCNGLLEPIAKEIILAQLPPKVREGQDLFWRCRQCGQVYWRGTHHERMQRFIDAVNQKLISE</sequence>
<accession>A0A6M5YE90</accession>
<dbReference type="InterPro" id="IPR027798">
    <property type="entry name" value="Ub_Mut7C"/>
</dbReference>
<dbReference type="AlphaFoldDB" id="A0A6M5YE90"/>